<dbReference type="RefSeq" id="WP_130434331.1">
    <property type="nucleotide sequence ID" value="NZ_SHKP01000008.1"/>
</dbReference>
<gene>
    <name evidence="2" type="ORF">EV670_3389</name>
</gene>
<keyword evidence="3" id="KW-1185">Reference proteome</keyword>
<dbReference type="Proteomes" id="UP000293671">
    <property type="component" value="Unassembled WGS sequence"/>
</dbReference>
<proteinExistence type="predicted"/>
<dbReference type="AlphaFoldDB" id="A0A4Q7VE61"/>
<comment type="caution">
    <text evidence="2">The sequence shown here is derived from an EMBL/GenBank/DDBJ whole genome shotgun (WGS) entry which is preliminary data.</text>
</comment>
<accession>A0A4Q7VE61</accession>
<reference evidence="2 3" key="1">
    <citation type="submission" date="2019-02" db="EMBL/GenBank/DDBJ databases">
        <title>Genomic Encyclopedia of Type Strains, Phase IV (KMG-IV): sequencing the most valuable type-strain genomes for metagenomic binning, comparative biology and taxonomic classification.</title>
        <authorList>
            <person name="Goeker M."/>
        </authorList>
    </citation>
    <scope>NUCLEOTIDE SEQUENCE [LARGE SCALE GENOMIC DNA]</scope>
    <source>
        <strain evidence="2 3">DSM 19570</strain>
    </source>
</reference>
<evidence type="ECO:0000313" key="3">
    <source>
        <dbReference type="Proteomes" id="UP000293671"/>
    </source>
</evidence>
<sequence>MLGERIGESKGQVISQRVLPSDGGPKMETSFRTQGTLLGVGTSETGTYWSRLRPDGTLYGEGQGIVMSAEGDAATWVGQGVGTLKKDGSASYRGAVYVQTASPKWAGLNSIACVYEYELDAQGATRSQLYEWK</sequence>
<protein>
    <submittedName>
        <fullName evidence="2">Uncharacterized protein</fullName>
    </submittedName>
</protein>
<dbReference type="OrthoDB" id="119145at2"/>
<feature type="region of interest" description="Disordered" evidence="1">
    <location>
        <begin position="1"/>
        <end position="26"/>
    </location>
</feature>
<dbReference type="EMBL" id="SHKP01000008">
    <property type="protein sequence ID" value="RZT93833.1"/>
    <property type="molecule type" value="Genomic_DNA"/>
</dbReference>
<organism evidence="2 3">
    <name type="scientific">Rivibacter subsaxonicus</name>
    <dbReference type="NCBI Taxonomy" id="457575"/>
    <lineage>
        <taxon>Bacteria</taxon>
        <taxon>Pseudomonadati</taxon>
        <taxon>Pseudomonadota</taxon>
        <taxon>Betaproteobacteria</taxon>
        <taxon>Burkholderiales</taxon>
        <taxon>Rivibacter</taxon>
    </lineage>
</organism>
<name>A0A4Q7VE61_9BURK</name>
<evidence type="ECO:0000256" key="1">
    <source>
        <dbReference type="SAM" id="MobiDB-lite"/>
    </source>
</evidence>
<evidence type="ECO:0000313" key="2">
    <source>
        <dbReference type="EMBL" id="RZT93833.1"/>
    </source>
</evidence>